<dbReference type="RefSeq" id="WP_007020133.1">
    <property type="nucleotide sequence ID" value="NZ_CH724125.1"/>
</dbReference>
<dbReference type="InterPro" id="IPR040765">
    <property type="entry name" value="Tudor_1_RapA"/>
</dbReference>
<dbReference type="InterPro" id="IPR000330">
    <property type="entry name" value="SNF2_N"/>
</dbReference>
<dbReference type="PANTHER" id="PTHR45766">
    <property type="entry name" value="DNA ANNEALING HELICASE AND ENDONUCLEASE ZRANB3 FAMILY MEMBER"/>
    <property type="match status" value="1"/>
</dbReference>
<dbReference type="Pfam" id="PF18339">
    <property type="entry name" value="Tudor_1_RapA"/>
    <property type="match status" value="1"/>
</dbReference>
<keyword evidence="6 9" id="KW-0238">DNA-binding</keyword>
<dbReference type="InterPro" id="IPR023949">
    <property type="entry name" value="Helicase_RapA"/>
</dbReference>
<dbReference type="CDD" id="cd18793">
    <property type="entry name" value="SF2_C_SNF"/>
    <property type="match status" value="1"/>
</dbReference>
<keyword evidence="14" id="KW-1185">Reference proteome</keyword>
<keyword evidence="2 9" id="KW-0378">Hydrolase</keyword>
<dbReference type="PANTHER" id="PTHR45766:SF6">
    <property type="entry name" value="SWI_SNF-RELATED MATRIX-ASSOCIATED ACTIN-DEPENDENT REGULATOR OF CHROMATIN SUBFAMILY A-LIKE PROTEIN 1"/>
    <property type="match status" value="1"/>
</dbReference>
<evidence type="ECO:0000256" key="1">
    <source>
        <dbReference type="ARBA" id="ARBA00022741"/>
    </source>
</evidence>
<feature type="domain" description="Helicase C-terminal" evidence="12">
    <location>
        <begin position="479"/>
        <end position="633"/>
    </location>
</feature>
<accession>A0A7U8GQ24</accession>
<dbReference type="GO" id="GO:0004386">
    <property type="term" value="F:helicase activity"/>
    <property type="evidence" value="ECO:0007669"/>
    <property type="project" value="UniProtKB-UniRule"/>
</dbReference>
<keyword evidence="3 9" id="KW-0347">Helicase</keyword>
<evidence type="ECO:0000256" key="10">
    <source>
        <dbReference type="SAM" id="Coils"/>
    </source>
</evidence>
<evidence type="ECO:0000256" key="4">
    <source>
        <dbReference type="ARBA" id="ARBA00022840"/>
    </source>
</evidence>
<feature type="domain" description="Helicase ATP-binding" evidence="11">
    <location>
        <begin position="164"/>
        <end position="331"/>
    </location>
</feature>
<dbReference type="NCBIfam" id="NF003426">
    <property type="entry name" value="PRK04914.1"/>
    <property type="match status" value="1"/>
</dbReference>
<evidence type="ECO:0000256" key="7">
    <source>
        <dbReference type="ARBA" id="ARBA00023159"/>
    </source>
</evidence>
<comment type="subunit">
    <text evidence="9">Interacts with the RNAP. Has a higher affinity for the core RNAP than for the holoenzyme. Its ATPase activity is stimulated by binding to RNAP.</text>
</comment>
<evidence type="ECO:0000313" key="13">
    <source>
        <dbReference type="EMBL" id="EAR59892.1"/>
    </source>
</evidence>
<dbReference type="Gene3D" id="3.40.50.10810">
    <property type="entry name" value="Tandem AAA-ATPase domain"/>
    <property type="match status" value="1"/>
</dbReference>
<dbReference type="InterPro" id="IPR038718">
    <property type="entry name" value="SNF2-like_sf"/>
</dbReference>
<dbReference type="InterPro" id="IPR022737">
    <property type="entry name" value="RapA_C"/>
</dbReference>
<dbReference type="Gene3D" id="6.10.140.2230">
    <property type="match status" value="1"/>
</dbReference>
<dbReference type="InterPro" id="IPR027417">
    <property type="entry name" value="P-loop_NTPase"/>
</dbReference>
<reference evidence="13 14" key="1">
    <citation type="submission" date="2006-02" db="EMBL/GenBank/DDBJ databases">
        <authorList>
            <person name="Pinhassi J."/>
            <person name="Pedros-Alio C."/>
            <person name="Ferriera S."/>
            <person name="Johnson J."/>
            <person name="Kravitz S."/>
            <person name="Halpern A."/>
            <person name="Remington K."/>
            <person name="Beeson K."/>
            <person name="Tran B."/>
            <person name="Rogers Y.-H."/>
            <person name="Friedman R."/>
            <person name="Venter J.C."/>
        </authorList>
    </citation>
    <scope>NUCLEOTIDE SEQUENCE [LARGE SCALE GENOMIC DNA]</scope>
    <source>
        <strain evidence="13 14">MED92</strain>
    </source>
</reference>
<dbReference type="EC" id="3.6.4.-" evidence="9"/>
<dbReference type="Gene3D" id="3.40.50.300">
    <property type="entry name" value="P-loop containing nucleotide triphosphate hydrolases"/>
    <property type="match status" value="1"/>
</dbReference>
<dbReference type="SMART" id="SM00490">
    <property type="entry name" value="HELICc"/>
    <property type="match status" value="1"/>
</dbReference>
<dbReference type="OrthoDB" id="9814088at2"/>
<evidence type="ECO:0000256" key="3">
    <source>
        <dbReference type="ARBA" id="ARBA00022806"/>
    </source>
</evidence>
<dbReference type="Gene3D" id="2.30.30.140">
    <property type="match status" value="1"/>
</dbReference>
<evidence type="ECO:0000259" key="12">
    <source>
        <dbReference type="PROSITE" id="PS51194"/>
    </source>
</evidence>
<organism evidence="13 14">
    <name type="scientific">Neptuniibacter caesariensis</name>
    <dbReference type="NCBI Taxonomy" id="207954"/>
    <lineage>
        <taxon>Bacteria</taxon>
        <taxon>Pseudomonadati</taxon>
        <taxon>Pseudomonadota</taxon>
        <taxon>Gammaproteobacteria</taxon>
        <taxon>Oceanospirillales</taxon>
        <taxon>Oceanospirillaceae</taxon>
        <taxon>Neptuniibacter</taxon>
    </lineage>
</organism>
<dbReference type="Gene3D" id="3.30.360.80">
    <property type="match status" value="1"/>
</dbReference>
<dbReference type="InterPro" id="IPR049730">
    <property type="entry name" value="SNF2/RAD54-like_C"/>
</dbReference>
<dbReference type="Proteomes" id="UP000002171">
    <property type="component" value="Unassembled WGS sequence"/>
</dbReference>
<evidence type="ECO:0000256" key="6">
    <source>
        <dbReference type="ARBA" id="ARBA00023125"/>
    </source>
</evidence>
<gene>
    <name evidence="9" type="primary">rapA</name>
    <name evidence="13" type="ORF">MED92_12326</name>
</gene>
<evidence type="ECO:0000256" key="9">
    <source>
        <dbReference type="HAMAP-Rule" id="MF_01821"/>
    </source>
</evidence>
<dbReference type="PROSITE" id="PS51192">
    <property type="entry name" value="HELICASE_ATP_BIND_1"/>
    <property type="match status" value="1"/>
</dbReference>
<name>A0A7U8GQ24_NEPCE</name>
<dbReference type="GO" id="GO:0003677">
    <property type="term" value="F:DNA binding"/>
    <property type="evidence" value="ECO:0007669"/>
    <property type="project" value="UniProtKB-KW"/>
</dbReference>
<evidence type="ECO:0000256" key="5">
    <source>
        <dbReference type="ARBA" id="ARBA00023015"/>
    </source>
</evidence>
<dbReference type="Pfam" id="PF12137">
    <property type="entry name" value="RapA_C"/>
    <property type="match status" value="1"/>
</dbReference>
<dbReference type="CDD" id="cd18011">
    <property type="entry name" value="DEXDc_RapA"/>
    <property type="match status" value="1"/>
</dbReference>
<feature type="binding site" evidence="9">
    <location>
        <begin position="177"/>
        <end position="184"/>
    </location>
    <ligand>
        <name>ATP</name>
        <dbReference type="ChEBI" id="CHEBI:30616"/>
    </ligand>
</feature>
<comment type="similarity">
    <text evidence="9">Belongs to the SNF2/RAD54 helicase family. RapA subfamily.</text>
</comment>
<dbReference type="SMART" id="SM00487">
    <property type="entry name" value="DEXDc"/>
    <property type="match status" value="1"/>
</dbReference>
<keyword evidence="4 9" id="KW-0067">ATP-binding</keyword>
<keyword evidence="5 9" id="KW-0805">Transcription regulation</keyword>
<keyword evidence="7 9" id="KW-0010">Activator</keyword>
<dbReference type="Pfam" id="PF00176">
    <property type="entry name" value="SNF2-rel_dom"/>
    <property type="match status" value="1"/>
</dbReference>
<evidence type="ECO:0000256" key="8">
    <source>
        <dbReference type="ARBA" id="ARBA00023163"/>
    </source>
</evidence>
<sequence>MTEEFQIGQRWYSYTEAELGLGVVTELLNRRVTILFPATGEERTYAQNNAPLSRIVYPIGDQIRDDEGLTITVTEHEESKGCVIYIGLDDQEREQIIHEASLESAVHFSKPYERLFAGQIDKLRDFELRQETVKFQHQHRNSAAYGLMGPRVQFLPHQFYIASEVGKRSAPRVLLADEVGLGKTIEAGLILHQQLILGLTKRALIVVPDSLIHQWLVEMLRRFNLLFSIIDEGRCADAEGNPFESAQLVLSPLSLFTRDDKHLEQAKEAGWDLLIVDEAHHLGWSEEGASHSYRCIEQLALDTAGLLLLTATPEQLGIESHFARLRLLDPDRYYDLEKFVQEEKDFKCVNQLIEQLQQPENWQEALSDKVFTDLLHRYLGDQAAVELEQHLDEEPEQQALLIEKTVNNLLDQHGTGRVLFRNTRDSVQGFPERVLTTYPLEMPAAYREQMAEASMEKQLHPETLIADGVGSAWLLEDNRADWIIKWLEDHRNDKVLIICAHAQTAITLEKQLRLFEGKRTALFHEGMSLLERDRAAAYFADPEEGAQLLICSEIGSEGRNFQFAHHMVMFDLPLNPDLLEQRIGRLDRIGQVRDVNIHVPFFTGSAQEVLLKWYAEGLSAFQQVCPTGQAMMQKFAAELHQCMEAPEDTAAVASLITDTSLAQQELLAELQEGRDRLLELNSCKPEKAEVLMEALEEDSNSSQLASYMGRIFDHFGVEQETTGLAGVVLHPGDHMLNAHFPGLPEDGMTATFQRSEALSREDMQFLSWEHPMVSGSMEMMLEGSYGSSTLCTMKLLPLKAGSLLVEAIFRIQSISDSSLNLQCFLPEACVRKVLDSNGNDLTGVITEQHFASLGKRVGKSVAYNLVKHTREEIGQLATQMENQVVDLEVELLNQARQQVTDEYQIEKERLVALSKVNPNIRQDEIDALIQQEARLHDALDDAALKMDSIRVAVVTHE</sequence>
<dbReference type="EMBL" id="AAOW01000029">
    <property type="protein sequence ID" value="EAR59892.1"/>
    <property type="molecule type" value="Genomic_DNA"/>
</dbReference>
<keyword evidence="1 9" id="KW-0547">Nucleotide-binding</keyword>
<evidence type="ECO:0000256" key="2">
    <source>
        <dbReference type="ARBA" id="ARBA00022801"/>
    </source>
</evidence>
<feature type="coiled-coil region" evidence="10">
    <location>
        <begin position="870"/>
        <end position="909"/>
    </location>
</feature>
<dbReference type="HAMAP" id="MF_01821">
    <property type="entry name" value="Helicase_RapA"/>
    <property type="match status" value="1"/>
</dbReference>
<dbReference type="Pfam" id="PF00271">
    <property type="entry name" value="Helicase_C"/>
    <property type="match status" value="1"/>
</dbReference>
<keyword evidence="8 9" id="KW-0804">Transcription</keyword>
<dbReference type="SUPFAM" id="SSF52540">
    <property type="entry name" value="P-loop containing nucleoside triphosphate hydrolases"/>
    <property type="match status" value="2"/>
</dbReference>
<dbReference type="InterPro" id="IPR014001">
    <property type="entry name" value="Helicase_ATP-bd"/>
</dbReference>
<dbReference type="Gene3D" id="2.30.30.930">
    <property type="match status" value="1"/>
</dbReference>
<dbReference type="PROSITE" id="PS51194">
    <property type="entry name" value="HELICASE_CTER"/>
    <property type="match status" value="1"/>
</dbReference>
<dbReference type="GO" id="GO:0005524">
    <property type="term" value="F:ATP binding"/>
    <property type="evidence" value="ECO:0007669"/>
    <property type="project" value="UniProtKB-UniRule"/>
</dbReference>
<dbReference type="GO" id="GO:0016817">
    <property type="term" value="F:hydrolase activity, acting on acid anhydrides"/>
    <property type="evidence" value="ECO:0007669"/>
    <property type="project" value="InterPro"/>
</dbReference>
<feature type="short sequence motif" description="DEAH box" evidence="9">
    <location>
        <begin position="277"/>
        <end position="280"/>
    </location>
</feature>
<evidence type="ECO:0000259" key="11">
    <source>
        <dbReference type="PROSITE" id="PS51192"/>
    </source>
</evidence>
<comment type="function">
    <text evidence="9">Transcription regulator that activates transcription by stimulating RNA polymerase (RNAP) recycling in case of stress conditions such as supercoiled DNA or high salt concentrations. Probably acts by releasing the RNAP, when it is trapped or immobilized on tightly supercoiled DNA. Does not activate transcription on linear DNA. Probably not involved in DNA repair.</text>
</comment>
<dbReference type="GO" id="GO:0006355">
    <property type="term" value="P:regulation of DNA-templated transcription"/>
    <property type="evidence" value="ECO:0007669"/>
    <property type="project" value="UniProtKB-UniRule"/>
</dbReference>
<protein>
    <recommendedName>
        <fullName evidence="9">RNA polymerase-associated protein RapA</fullName>
        <ecNumber evidence="9">3.6.4.-</ecNumber>
    </recommendedName>
    <alternativeName>
        <fullName evidence="9">ATP-dependent helicase HepA</fullName>
    </alternativeName>
</protein>
<dbReference type="InterPro" id="IPR001650">
    <property type="entry name" value="Helicase_C-like"/>
</dbReference>
<dbReference type="InterPro" id="IPR057342">
    <property type="entry name" value="DEXDc_RapA"/>
</dbReference>
<evidence type="ECO:0000313" key="14">
    <source>
        <dbReference type="Proteomes" id="UP000002171"/>
    </source>
</evidence>
<dbReference type="Gene3D" id="6.10.140.1500">
    <property type="match status" value="1"/>
</dbReference>
<dbReference type="AlphaFoldDB" id="A0A7U8GQ24"/>
<dbReference type="InterPro" id="IPR040766">
    <property type="entry name" value="Tudor_2_RapA"/>
</dbReference>
<proteinExistence type="inferred from homology"/>
<keyword evidence="10" id="KW-0175">Coiled coil</keyword>
<comment type="caution">
    <text evidence="13">The sequence shown here is derived from an EMBL/GenBank/DDBJ whole genome shotgun (WGS) entry which is preliminary data.</text>
</comment>
<dbReference type="Pfam" id="PF18337">
    <property type="entry name" value="Tudor_RapA"/>
    <property type="match status" value="1"/>
</dbReference>